<reference evidence="13 15" key="1">
    <citation type="journal article" date="2018" name="Front. Microbiol.">
        <title>Genome-Based Analysis Reveals the Taxonomy and Diversity of the Family Idiomarinaceae.</title>
        <authorList>
            <person name="Liu Y."/>
            <person name="Lai Q."/>
            <person name="Shao Z."/>
        </authorList>
    </citation>
    <scope>NUCLEOTIDE SEQUENCE [LARGE SCALE GENOMIC DNA]</scope>
    <source>
        <strain evidence="13 15">CF12-14</strain>
    </source>
</reference>
<dbReference type="AlphaFoldDB" id="A0A327WXE0"/>
<evidence type="ECO:0000256" key="5">
    <source>
        <dbReference type="ARBA" id="ARBA00022705"/>
    </source>
</evidence>
<dbReference type="Proteomes" id="UP000249203">
    <property type="component" value="Unassembled WGS sequence"/>
</dbReference>
<protein>
    <recommendedName>
        <fullName evidence="2 9">DNA polymerase III subunit delta</fullName>
        <ecNumber evidence="1 9">2.7.7.7</ecNumber>
    </recommendedName>
</protein>
<dbReference type="InterPro" id="IPR027417">
    <property type="entry name" value="P-loop_NTPase"/>
</dbReference>
<name>A0A327WXE0_9GAMM</name>
<comment type="caution">
    <text evidence="12">The sequence shown here is derived from an EMBL/GenBank/DDBJ whole genome shotgun (WGS) entry which is preliminary data.</text>
</comment>
<dbReference type="Proteomes" id="UP000287865">
    <property type="component" value="Unassembled WGS sequence"/>
</dbReference>
<evidence type="ECO:0000256" key="8">
    <source>
        <dbReference type="ARBA" id="ARBA00049244"/>
    </source>
</evidence>
<dbReference type="InterPro" id="IPR008921">
    <property type="entry name" value="DNA_pol3_clamp-load_cplx_C"/>
</dbReference>
<keyword evidence="4" id="KW-0548">Nucleotidyltransferase</keyword>
<comment type="catalytic activity">
    <reaction evidence="8">
        <text>DNA(n) + a 2'-deoxyribonucleoside 5'-triphosphate = DNA(n+1) + diphosphate</text>
        <dbReference type="Rhea" id="RHEA:22508"/>
        <dbReference type="Rhea" id="RHEA-COMP:17339"/>
        <dbReference type="Rhea" id="RHEA-COMP:17340"/>
        <dbReference type="ChEBI" id="CHEBI:33019"/>
        <dbReference type="ChEBI" id="CHEBI:61560"/>
        <dbReference type="ChEBI" id="CHEBI:173112"/>
        <dbReference type="EC" id="2.7.7.7"/>
    </reaction>
</comment>
<evidence type="ECO:0000256" key="2">
    <source>
        <dbReference type="ARBA" id="ARBA00017703"/>
    </source>
</evidence>
<dbReference type="EMBL" id="QLMD01000007">
    <property type="protein sequence ID" value="RAJ96819.1"/>
    <property type="molecule type" value="Genomic_DNA"/>
</dbReference>
<dbReference type="InterPro" id="IPR010372">
    <property type="entry name" value="DNA_pol3_delta_N"/>
</dbReference>
<evidence type="ECO:0000259" key="10">
    <source>
        <dbReference type="Pfam" id="PF06144"/>
    </source>
</evidence>
<dbReference type="PANTHER" id="PTHR34388">
    <property type="entry name" value="DNA POLYMERASE III SUBUNIT DELTA"/>
    <property type="match status" value="1"/>
</dbReference>
<evidence type="ECO:0000256" key="9">
    <source>
        <dbReference type="NCBIfam" id="TIGR01128"/>
    </source>
</evidence>
<keyword evidence="5" id="KW-0235">DNA replication</keyword>
<evidence type="ECO:0000256" key="1">
    <source>
        <dbReference type="ARBA" id="ARBA00012417"/>
    </source>
</evidence>
<evidence type="ECO:0000313" key="14">
    <source>
        <dbReference type="Proteomes" id="UP000249203"/>
    </source>
</evidence>
<keyword evidence="15" id="KW-1185">Reference proteome</keyword>
<dbReference type="Gene3D" id="1.10.8.60">
    <property type="match status" value="1"/>
</dbReference>
<dbReference type="NCBIfam" id="TIGR01128">
    <property type="entry name" value="holA"/>
    <property type="match status" value="1"/>
</dbReference>
<dbReference type="InterPro" id="IPR048466">
    <property type="entry name" value="DNA_pol3_delta-like_C"/>
</dbReference>
<evidence type="ECO:0000256" key="4">
    <source>
        <dbReference type="ARBA" id="ARBA00022695"/>
    </source>
</evidence>
<dbReference type="GO" id="GO:0003677">
    <property type="term" value="F:DNA binding"/>
    <property type="evidence" value="ECO:0007669"/>
    <property type="project" value="InterPro"/>
</dbReference>
<dbReference type="EC" id="2.7.7.7" evidence="1 9"/>
<comment type="similarity">
    <text evidence="7">Belongs to the DNA polymerase HolA subunit family.</text>
</comment>
<dbReference type="InterPro" id="IPR005790">
    <property type="entry name" value="DNA_polIII_delta"/>
</dbReference>
<dbReference type="PANTHER" id="PTHR34388:SF1">
    <property type="entry name" value="DNA POLYMERASE III SUBUNIT DELTA"/>
    <property type="match status" value="1"/>
</dbReference>
<accession>A0A327WXE0</accession>
<keyword evidence="3" id="KW-0808">Transferase</keyword>
<dbReference type="CDD" id="cd18138">
    <property type="entry name" value="HLD_clamp_pol_III_delta"/>
    <property type="match status" value="1"/>
</dbReference>
<dbReference type="SUPFAM" id="SSF48019">
    <property type="entry name" value="post-AAA+ oligomerization domain-like"/>
    <property type="match status" value="1"/>
</dbReference>
<dbReference type="Gene3D" id="3.40.50.300">
    <property type="entry name" value="P-loop containing nucleotide triphosphate hydrolases"/>
    <property type="match status" value="1"/>
</dbReference>
<evidence type="ECO:0000313" key="12">
    <source>
        <dbReference type="EMBL" id="RAJ96819.1"/>
    </source>
</evidence>
<dbReference type="GO" id="GO:0009360">
    <property type="term" value="C:DNA polymerase III complex"/>
    <property type="evidence" value="ECO:0007669"/>
    <property type="project" value="UniProtKB-UniRule"/>
</dbReference>
<evidence type="ECO:0000256" key="7">
    <source>
        <dbReference type="ARBA" id="ARBA00034754"/>
    </source>
</evidence>
<organism evidence="12 14">
    <name type="scientific">Aliidiomarina maris</name>
    <dbReference type="NCBI Taxonomy" id="531312"/>
    <lineage>
        <taxon>Bacteria</taxon>
        <taxon>Pseudomonadati</taxon>
        <taxon>Pseudomonadota</taxon>
        <taxon>Gammaproteobacteria</taxon>
        <taxon>Alteromonadales</taxon>
        <taxon>Idiomarinaceae</taxon>
        <taxon>Aliidiomarina</taxon>
    </lineage>
</organism>
<dbReference type="RefSeq" id="WP_111569483.1">
    <property type="nucleotide sequence ID" value="NZ_PIPK01000007.1"/>
</dbReference>
<sequence length="367" mass="41927">MQVYSNQLAQHLQGPLQPLYLVFGDDDFLRLRALRQIRQRASQLGFDERLQFNQQQDFSWDELATSAQNLSLFSQLRSIEIELPTASPGQDGAKALQAWLDNPPADTLLILHGPKLKPEQQRSKWFKGLTEYGVFVPVYTPDNAQFGRFIHQLAAEYQLELAPDAVQLLQQWFEGNLLALDQSLQKIALSQSHTQYSAQRVPVSLELVEQHAQQQSRFDIFALQDPLLNGQIELFIQRLQRLLETDAEPVLIHWLLQRHCTILQQAKQLVANDQSPAQALQKQGVWKNHQSLYLRHLQAWDDSRYAKASALLWRCELAIKRDSKEDLATLFCHLAIVYQLADSPLQVADAITRADIQSLVLPLEAAV</sequence>
<evidence type="ECO:0000256" key="6">
    <source>
        <dbReference type="ARBA" id="ARBA00022932"/>
    </source>
</evidence>
<dbReference type="GO" id="GO:0003887">
    <property type="term" value="F:DNA-directed DNA polymerase activity"/>
    <property type="evidence" value="ECO:0007669"/>
    <property type="project" value="UniProtKB-UniRule"/>
</dbReference>
<dbReference type="Pfam" id="PF21694">
    <property type="entry name" value="DNA_pol3_delta_C"/>
    <property type="match status" value="1"/>
</dbReference>
<proteinExistence type="inferred from homology"/>
<dbReference type="OrthoDB" id="9770982at2"/>
<dbReference type="GO" id="GO:0006261">
    <property type="term" value="P:DNA-templated DNA replication"/>
    <property type="evidence" value="ECO:0007669"/>
    <property type="project" value="TreeGrafter"/>
</dbReference>
<keyword evidence="6" id="KW-0239">DNA-directed DNA polymerase</keyword>
<dbReference type="EMBL" id="PIPK01000007">
    <property type="protein sequence ID" value="RUO24237.1"/>
    <property type="molecule type" value="Genomic_DNA"/>
</dbReference>
<evidence type="ECO:0000313" key="13">
    <source>
        <dbReference type="EMBL" id="RUO24237.1"/>
    </source>
</evidence>
<evidence type="ECO:0000256" key="3">
    <source>
        <dbReference type="ARBA" id="ARBA00022679"/>
    </source>
</evidence>
<feature type="domain" description="DNA polymerase III delta subunit-like C-terminal" evidence="11">
    <location>
        <begin position="219"/>
        <end position="325"/>
    </location>
</feature>
<feature type="domain" description="DNA polymerase III delta N-terminal" evidence="10">
    <location>
        <begin position="20"/>
        <end position="131"/>
    </location>
</feature>
<dbReference type="SUPFAM" id="SSF52540">
    <property type="entry name" value="P-loop containing nucleoside triphosphate hydrolases"/>
    <property type="match status" value="1"/>
</dbReference>
<evidence type="ECO:0000313" key="15">
    <source>
        <dbReference type="Proteomes" id="UP000287865"/>
    </source>
</evidence>
<reference evidence="12 14" key="2">
    <citation type="submission" date="2018-06" db="EMBL/GenBank/DDBJ databases">
        <title>Genomic Encyclopedia of Type Strains, Phase III (KMG-III): the genomes of soil and plant-associated and newly described type strains.</title>
        <authorList>
            <person name="Whitman W."/>
        </authorList>
    </citation>
    <scope>NUCLEOTIDE SEQUENCE [LARGE SCALE GENOMIC DNA]</scope>
    <source>
        <strain evidence="12 14">CGMCC 1.15366</strain>
    </source>
</reference>
<dbReference type="Pfam" id="PF06144">
    <property type="entry name" value="DNA_pol3_delta"/>
    <property type="match status" value="1"/>
</dbReference>
<gene>
    <name evidence="13" type="primary">holA</name>
    <name evidence="12" type="ORF">B0I24_10726</name>
    <name evidence="13" type="ORF">CWE07_09140</name>
</gene>
<dbReference type="Gene3D" id="1.20.272.10">
    <property type="match status" value="1"/>
</dbReference>
<evidence type="ECO:0000259" key="11">
    <source>
        <dbReference type="Pfam" id="PF21694"/>
    </source>
</evidence>